<accession>A0A8H5ZS97</accession>
<dbReference type="GO" id="GO:0005576">
    <property type="term" value="C:extracellular region"/>
    <property type="evidence" value="ECO:0007669"/>
    <property type="project" value="TreeGrafter"/>
</dbReference>
<reference evidence="1 2" key="1">
    <citation type="submission" date="2019-04" db="EMBL/GenBank/DDBJ databases">
        <title>Aspergillus burnettii sp. nov., novel species from soil in southeast Queensland.</title>
        <authorList>
            <person name="Gilchrist C.L.M."/>
            <person name="Pitt J.I."/>
            <person name="Lange L."/>
            <person name="Lacey H.J."/>
            <person name="Vuong D."/>
            <person name="Midgley D.J."/>
            <person name="Greenfield P."/>
            <person name="Bradbury M."/>
            <person name="Lacey E."/>
            <person name="Busk P.K."/>
            <person name="Pilgaard B."/>
            <person name="Chooi Y.H."/>
            <person name="Piggott A.M."/>
        </authorList>
    </citation>
    <scope>NUCLEOTIDE SEQUENCE [LARGE SCALE GENOMIC DNA]</scope>
    <source>
        <strain evidence="1 2">FRR 5400</strain>
    </source>
</reference>
<evidence type="ECO:0000313" key="1">
    <source>
        <dbReference type="EMBL" id="KAF5854752.1"/>
    </source>
</evidence>
<dbReference type="PANTHER" id="PTHR38123">
    <property type="entry name" value="CELL WALL SERINE-THREONINE-RICH GALACTOMANNOPROTEIN MP1 (AFU_ORTHOLOGUE AFUA_4G03240)"/>
    <property type="match status" value="1"/>
</dbReference>
<dbReference type="Pfam" id="PF12296">
    <property type="entry name" value="HsbA"/>
    <property type="match status" value="1"/>
</dbReference>
<proteinExistence type="predicted"/>
<comment type="caution">
    <text evidence="1">The sequence shown here is derived from an EMBL/GenBank/DDBJ whole genome shotgun (WGS) entry which is preliminary data.</text>
</comment>
<gene>
    <name evidence="1" type="ORF">ETB97_012263</name>
</gene>
<evidence type="ECO:0000313" key="2">
    <source>
        <dbReference type="Proteomes" id="UP000541154"/>
    </source>
</evidence>
<protein>
    <submittedName>
        <fullName evidence="1">Uncharacterized protein</fullName>
    </submittedName>
</protein>
<dbReference type="EMBL" id="SPNV01000840">
    <property type="protein sequence ID" value="KAF5854752.1"/>
    <property type="molecule type" value="Genomic_DNA"/>
</dbReference>
<organism evidence="1 2">
    <name type="scientific">Petromyces alliaceus</name>
    <name type="common">Aspergillus alliaceus</name>
    <dbReference type="NCBI Taxonomy" id="209559"/>
    <lineage>
        <taxon>Eukaryota</taxon>
        <taxon>Fungi</taxon>
        <taxon>Dikarya</taxon>
        <taxon>Ascomycota</taxon>
        <taxon>Pezizomycotina</taxon>
        <taxon>Eurotiomycetes</taxon>
        <taxon>Eurotiomycetidae</taxon>
        <taxon>Eurotiales</taxon>
        <taxon>Aspergillaceae</taxon>
        <taxon>Aspergillus</taxon>
        <taxon>Aspergillus subgen. Circumdati</taxon>
    </lineage>
</organism>
<dbReference type="Gene3D" id="1.20.1280.140">
    <property type="match status" value="1"/>
</dbReference>
<name>A0A8H5ZS97_PETAA</name>
<sequence length="148" mass="16024">MSQCSTMNDTLQGFTIGPNIMPTALKVQFESDELLRDIIDAIAAAKQTPMLTKDDSVRVAIAVTKLQDVIYSLLDVLVAKKPVFDKAILGIGSASFLVSADLKSLKDATDGFGNEVVLRLANPIQQVAPLIISDLDFHFIRAIQVYSA</sequence>
<dbReference type="AlphaFoldDB" id="A0A8H5ZS97"/>
<dbReference type="PANTHER" id="PTHR38123:SF4">
    <property type="entry name" value="CELL WALL GALACTOMANNOPROTEIN, PUTATIVE (AFU_ORTHOLOGUE AFUA_4G00870)-RELATED"/>
    <property type="match status" value="1"/>
</dbReference>
<dbReference type="Proteomes" id="UP000541154">
    <property type="component" value="Unassembled WGS sequence"/>
</dbReference>
<dbReference type="InterPro" id="IPR021054">
    <property type="entry name" value="Cell_wall_mannoprotein_1"/>
</dbReference>
<keyword evidence="2" id="KW-1185">Reference proteome</keyword>